<protein>
    <submittedName>
        <fullName evidence="2">Uncharacterized protein</fullName>
    </submittedName>
</protein>
<gene>
    <name evidence="1" type="ORF">MM415A02158_0017</name>
    <name evidence="2" type="ORF">MM415B02527_0006</name>
</gene>
<dbReference type="EMBL" id="MT142855">
    <property type="protein sequence ID" value="QJA89582.1"/>
    <property type="molecule type" value="Genomic_DNA"/>
</dbReference>
<dbReference type="AlphaFoldDB" id="A0A6M3L6Z0"/>
<name>A0A6M3L6Z0_9ZZZZ</name>
<evidence type="ECO:0000313" key="2">
    <source>
        <dbReference type="EMBL" id="QJA89582.1"/>
    </source>
</evidence>
<proteinExistence type="predicted"/>
<reference evidence="2" key="1">
    <citation type="submission" date="2020-03" db="EMBL/GenBank/DDBJ databases">
        <title>The deep terrestrial virosphere.</title>
        <authorList>
            <person name="Holmfeldt K."/>
            <person name="Nilsson E."/>
            <person name="Simone D."/>
            <person name="Lopez-Fernandez M."/>
            <person name="Wu X."/>
            <person name="de Brujin I."/>
            <person name="Lundin D."/>
            <person name="Andersson A."/>
            <person name="Bertilsson S."/>
            <person name="Dopson M."/>
        </authorList>
    </citation>
    <scope>NUCLEOTIDE SEQUENCE</scope>
    <source>
        <strain evidence="1">MM415A02158</strain>
        <strain evidence="2">MM415B02527</strain>
    </source>
</reference>
<evidence type="ECO:0000313" key="1">
    <source>
        <dbReference type="EMBL" id="QJA73934.1"/>
    </source>
</evidence>
<sequence length="101" mass="12025">MSNGITEVMDAEALWDSVNLEKDDIEFYKRAPLFKSDPFIQRKIREYENRKRVATNIRTIPKYPFPPKTMLLHTNKNRLLEILAQHPESEQAFRELFPEAF</sequence>
<accession>A0A6M3L6Z0</accession>
<organism evidence="2">
    <name type="scientific">viral metagenome</name>
    <dbReference type="NCBI Taxonomy" id="1070528"/>
    <lineage>
        <taxon>unclassified sequences</taxon>
        <taxon>metagenomes</taxon>
        <taxon>organismal metagenomes</taxon>
    </lineage>
</organism>
<dbReference type="EMBL" id="MT142062">
    <property type="protein sequence ID" value="QJA73934.1"/>
    <property type="molecule type" value="Genomic_DNA"/>
</dbReference>